<proteinExistence type="predicted"/>
<evidence type="ECO:0000313" key="1">
    <source>
        <dbReference type="EMBL" id="VEL11542.1"/>
    </source>
</evidence>
<protein>
    <submittedName>
        <fullName evidence="1">Uncharacterized protein</fullName>
    </submittedName>
</protein>
<keyword evidence="2" id="KW-1185">Reference proteome</keyword>
<reference evidence="1" key="1">
    <citation type="submission" date="2018-11" db="EMBL/GenBank/DDBJ databases">
        <authorList>
            <consortium name="Pathogen Informatics"/>
        </authorList>
    </citation>
    <scope>NUCLEOTIDE SEQUENCE</scope>
</reference>
<organism evidence="1 2">
    <name type="scientific">Protopolystoma xenopodis</name>
    <dbReference type="NCBI Taxonomy" id="117903"/>
    <lineage>
        <taxon>Eukaryota</taxon>
        <taxon>Metazoa</taxon>
        <taxon>Spiralia</taxon>
        <taxon>Lophotrochozoa</taxon>
        <taxon>Platyhelminthes</taxon>
        <taxon>Monogenea</taxon>
        <taxon>Polyopisthocotylea</taxon>
        <taxon>Polystomatidea</taxon>
        <taxon>Polystomatidae</taxon>
        <taxon>Protopolystoma</taxon>
    </lineage>
</organism>
<sequence length="44" mass="5273">MDRRQFLDQLARSFRDVIVDLYETDEIGSYPHFENICIVNQLPD</sequence>
<name>A0A448WH66_9PLAT</name>
<dbReference type="EMBL" id="CAAALY010012093">
    <property type="protein sequence ID" value="VEL11542.1"/>
    <property type="molecule type" value="Genomic_DNA"/>
</dbReference>
<dbReference type="OrthoDB" id="9858120at2759"/>
<evidence type="ECO:0000313" key="2">
    <source>
        <dbReference type="Proteomes" id="UP000784294"/>
    </source>
</evidence>
<accession>A0A448WH66</accession>
<comment type="caution">
    <text evidence="1">The sequence shown here is derived from an EMBL/GenBank/DDBJ whole genome shotgun (WGS) entry which is preliminary data.</text>
</comment>
<dbReference type="AlphaFoldDB" id="A0A448WH66"/>
<dbReference type="Proteomes" id="UP000784294">
    <property type="component" value="Unassembled WGS sequence"/>
</dbReference>
<gene>
    <name evidence="1" type="ORF">PXEA_LOCUS4982</name>
</gene>